<dbReference type="GO" id="GO:0032259">
    <property type="term" value="P:methylation"/>
    <property type="evidence" value="ECO:0007669"/>
    <property type="project" value="UniProtKB-KW"/>
</dbReference>
<dbReference type="PROSITE" id="PS00092">
    <property type="entry name" value="N6_MTASE"/>
    <property type="match status" value="1"/>
</dbReference>
<accession>A0A6L3YJT6</accession>
<reference evidence="4 5" key="1">
    <citation type="submission" date="2019-09" db="EMBL/GenBank/DDBJ databases">
        <title>Taxonomic organization of the family Brucellaceae based on a phylogenomic approach.</title>
        <authorList>
            <person name="Leclercq S."/>
            <person name="Cloeckaert A."/>
            <person name="Zygmunt M.S."/>
        </authorList>
    </citation>
    <scope>NUCLEOTIDE SEQUENCE [LARGE SCALE GENOMIC DNA]</scope>
    <source>
        <strain evidence="4 5">WS1830</strain>
    </source>
</reference>
<dbReference type="Gene3D" id="3.40.50.150">
    <property type="entry name" value="Vaccinia Virus protein VP39"/>
    <property type="match status" value="1"/>
</dbReference>
<keyword evidence="1 4" id="KW-0489">Methyltransferase</keyword>
<feature type="domain" description="Methyltransferase small" evidence="3">
    <location>
        <begin position="103"/>
        <end position="220"/>
    </location>
</feature>
<evidence type="ECO:0000256" key="1">
    <source>
        <dbReference type="ARBA" id="ARBA00022603"/>
    </source>
</evidence>
<keyword evidence="1 4" id="KW-0808">Transferase</keyword>
<dbReference type="Proteomes" id="UP000481643">
    <property type="component" value="Unassembled WGS sequence"/>
</dbReference>
<gene>
    <name evidence="4" type="ORF">F9L08_15485</name>
</gene>
<organism evidence="4 5">
    <name type="scientific">Brucella tritici</name>
    <dbReference type="NCBI Taxonomy" id="94626"/>
    <lineage>
        <taxon>Bacteria</taxon>
        <taxon>Pseudomonadati</taxon>
        <taxon>Pseudomonadota</taxon>
        <taxon>Alphaproteobacteria</taxon>
        <taxon>Hyphomicrobiales</taxon>
        <taxon>Brucellaceae</taxon>
        <taxon>Brucella/Ochrobactrum group</taxon>
        <taxon>Brucella</taxon>
    </lineage>
</organism>
<sequence>MPQIATNVLRILGAAVVEGSKVSLVGQLDRKLYVETDKVLQAAGGKWNRSAKAHIFEGDAAEALEPILLTGEYSRIKQDFGQFDTPQPLAGDVVDRADIRPQMRILEPSAGLGNIAVEAIAACGQVHTIEIDAARCARLALRIAGLDMPAASACTGQQADFLGIQPDASYDRVVMNPPFAGQDDIRHVMHAFSFLKPNGRLVAIMSAGVLFRTNKLTTAFRDLVADNSGAIEPLPDGSFRSSGTAVNTCIVTLTAGGGYA</sequence>
<evidence type="ECO:0000256" key="2">
    <source>
        <dbReference type="ARBA" id="ARBA00022691"/>
    </source>
</evidence>
<protein>
    <submittedName>
        <fullName evidence="4">N-6 DNA methylase</fullName>
    </submittedName>
</protein>
<dbReference type="GO" id="GO:0008170">
    <property type="term" value="F:N-methyltransferase activity"/>
    <property type="evidence" value="ECO:0007669"/>
    <property type="project" value="UniProtKB-ARBA"/>
</dbReference>
<dbReference type="InterPro" id="IPR029063">
    <property type="entry name" value="SAM-dependent_MTases_sf"/>
</dbReference>
<keyword evidence="2" id="KW-0949">S-adenosyl-L-methionine</keyword>
<dbReference type="EMBL" id="WBVX01000016">
    <property type="protein sequence ID" value="KAB2683257.1"/>
    <property type="molecule type" value="Genomic_DNA"/>
</dbReference>
<dbReference type="Pfam" id="PF05175">
    <property type="entry name" value="MTS"/>
    <property type="match status" value="1"/>
</dbReference>
<dbReference type="GO" id="GO:0008757">
    <property type="term" value="F:S-adenosylmethionine-dependent methyltransferase activity"/>
    <property type="evidence" value="ECO:0007669"/>
    <property type="project" value="UniProtKB-ARBA"/>
</dbReference>
<evidence type="ECO:0000313" key="4">
    <source>
        <dbReference type="EMBL" id="KAB2683257.1"/>
    </source>
</evidence>
<evidence type="ECO:0000313" key="5">
    <source>
        <dbReference type="Proteomes" id="UP000481643"/>
    </source>
</evidence>
<dbReference type="CDD" id="cd02440">
    <property type="entry name" value="AdoMet_MTases"/>
    <property type="match status" value="1"/>
</dbReference>
<dbReference type="PRINTS" id="PR00507">
    <property type="entry name" value="N12N6MTFRASE"/>
</dbReference>
<dbReference type="AlphaFoldDB" id="A0A6L3YJT6"/>
<dbReference type="GO" id="GO:0003676">
    <property type="term" value="F:nucleic acid binding"/>
    <property type="evidence" value="ECO:0007669"/>
    <property type="project" value="InterPro"/>
</dbReference>
<comment type="caution">
    <text evidence="4">The sequence shown here is derived from an EMBL/GenBank/DDBJ whole genome shotgun (WGS) entry which is preliminary data.</text>
</comment>
<proteinExistence type="predicted"/>
<dbReference type="SUPFAM" id="SSF53335">
    <property type="entry name" value="S-adenosyl-L-methionine-dependent methyltransferases"/>
    <property type="match status" value="1"/>
</dbReference>
<evidence type="ECO:0000259" key="3">
    <source>
        <dbReference type="Pfam" id="PF05175"/>
    </source>
</evidence>
<name>A0A6L3YJT6_9HYPH</name>
<dbReference type="InterPro" id="IPR002052">
    <property type="entry name" value="DNA_methylase_N6_adenine_CS"/>
</dbReference>
<dbReference type="RefSeq" id="WP_151652237.1">
    <property type="nucleotide sequence ID" value="NZ_WBVX01000016.1"/>
</dbReference>
<dbReference type="InterPro" id="IPR007848">
    <property type="entry name" value="Small_mtfrase_dom"/>
</dbReference>